<comment type="subunit">
    <text evidence="2">The complex is composed of two ATP-binding proteins (LsrA), two transmembrane proteins (LsrC and LsrD) and a solute-binding protein (LsrB).</text>
</comment>
<evidence type="ECO:0000256" key="6">
    <source>
        <dbReference type="ARBA" id="ARBA00022692"/>
    </source>
</evidence>
<evidence type="ECO:0000256" key="10">
    <source>
        <dbReference type="ARBA" id="ARBA00039381"/>
    </source>
</evidence>
<feature type="transmembrane region" description="Helical" evidence="11">
    <location>
        <begin position="100"/>
        <end position="120"/>
    </location>
</feature>
<evidence type="ECO:0000256" key="9">
    <source>
        <dbReference type="ARBA" id="ARBA00025439"/>
    </source>
</evidence>
<evidence type="ECO:0000256" key="5">
    <source>
        <dbReference type="ARBA" id="ARBA00022519"/>
    </source>
</evidence>
<feature type="transmembrane region" description="Helical" evidence="11">
    <location>
        <begin position="53"/>
        <end position="70"/>
    </location>
</feature>
<evidence type="ECO:0000256" key="8">
    <source>
        <dbReference type="ARBA" id="ARBA00023136"/>
    </source>
</evidence>
<evidence type="ECO:0000256" key="11">
    <source>
        <dbReference type="SAM" id="Phobius"/>
    </source>
</evidence>
<dbReference type="PANTHER" id="PTHR32196:SF71">
    <property type="entry name" value="AUTOINDUCER 2 IMPORT SYSTEM PERMEASE PROTEIN LSRD"/>
    <property type="match status" value="1"/>
</dbReference>
<comment type="subcellular location">
    <subcellularLocation>
        <location evidence="1">Cell membrane</location>
        <topology evidence="1">Multi-pass membrane protein</topology>
    </subcellularLocation>
</comment>
<keyword evidence="13" id="KW-1185">Reference proteome</keyword>
<keyword evidence="6 11" id="KW-0812">Transmembrane</keyword>
<keyword evidence="5" id="KW-0997">Cell inner membrane</keyword>
<evidence type="ECO:0000256" key="3">
    <source>
        <dbReference type="ARBA" id="ARBA00022448"/>
    </source>
</evidence>
<dbReference type="InterPro" id="IPR001851">
    <property type="entry name" value="ABC_transp_permease"/>
</dbReference>
<dbReference type="PANTHER" id="PTHR32196">
    <property type="entry name" value="ABC TRANSPORTER PERMEASE PROTEIN YPHD-RELATED-RELATED"/>
    <property type="match status" value="1"/>
</dbReference>
<evidence type="ECO:0000313" key="13">
    <source>
        <dbReference type="Proteomes" id="UP001461341"/>
    </source>
</evidence>
<evidence type="ECO:0000313" key="12">
    <source>
        <dbReference type="EMBL" id="WZL75640.1"/>
    </source>
</evidence>
<gene>
    <name evidence="12" type="ORF">QBE54_08585</name>
</gene>
<name>A0ABZ2YD80_9BACT</name>
<sequence>MLANSRRYSQLAGRFGENWVYLFLALLVLVFGFAGRGFFAVKTLNNILISSSPALLLAAAETFVIITGGIDLSVGFVRGLVSVIAAIVMRDLFALHFSPAFSIFCGVLVGVGLSFLPGLLNGVLVAKFKVPPFIATLGTYGIANGFALRYSKGFPVTFLPPQVGEIGNGFLAYYFPGEGFSFFRSPIGFLDERVRDLVGIGPYAIIIVGVILYVFAFLLSRTQFGQHTYAIGGNIDAARRAGINVERHLIKVYMISSFLSGLSGIMSIFIFSIGTHTQFASSLELFAIAAVVIGGASLMGGKGSIAKTVVGVFILSVLEVGFLTSGIMPFYRYIAVGAILIFAVIVDQILPELGFE</sequence>
<evidence type="ECO:0000256" key="1">
    <source>
        <dbReference type="ARBA" id="ARBA00004651"/>
    </source>
</evidence>
<dbReference type="EMBL" id="CP121689">
    <property type="protein sequence ID" value="WZL75640.1"/>
    <property type="molecule type" value="Genomic_DNA"/>
</dbReference>
<feature type="transmembrane region" description="Helical" evidence="11">
    <location>
        <begin position="249"/>
        <end position="273"/>
    </location>
</feature>
<organism evidence="12 13">
    <name type="scientific">Thermatribacter velox</name>
    <dbReference type="NCBI Taxonomy" id="3039681"/>
    <lineage>
        <taxon>Bacteria</taxon>
        <taxon>Pseudomonadati</taxon>
        <taxon>Atribacterota</taxon>
        <taxon>Atribacteria</taxon>
        <taxon>Atribacterales</taxon>
        <taxon>Thermatribacteraceae</taxon>
        <taxon>Thermatribacter</taxon>
    </lineage>
</organism>
<evidence type="ECO:0000256" key="7">
    <source>
        <dbReference type="ARBA" id="ARBA00022989"/>
    </source>
</evidence>
<keyword evidence="8 11" id="KW-0472">Membrane</keyword>
<feature type="transmembrane region" description="Helical" evidence="11">
    <location>
        <begin position="200"/>
        <end position="219"/>
    </location>
</feature>
<proteinExistence type="predicted"/>
<dbReference type="RefSeq" id="WP_369017789.1">
    <property type="nucleotide sequence ID" value="NZ_CP121689.1"/>
</dbReference>
<feature type="transmembrane region" description="Helical" evidence="11">
    <location>
        <begin position="305"/>
        <end position="324"/>
    </location>
</feature>
<protein>
    <recommendedName>
        <fullName evidence="10">Autoinducer 2 import system permease protein LsrD</fullName>
    </recommendedName>
</protein>
<accession>A0ABZ2YD80</accession>
<feature type="transmembrane region" description="Helical" evidence="11">
    <location>
        <begin position="279"/>
        <end position="298"/>
    </location>
</feature>
<reference evidence="12 13" key="1">
    <citation type="submission" date="2023-03" db="EMBL/GenBank/DDBJ databases">
        <title>Novel Species.</title>
        <authorList>
            <person name="Ma S."/>
        </authorList>
    </citation>
    <scope>NUCLEOTIDE SEQUENCE [LARGE SCALE GENOMIC DNA]</scope>
    <source>
        <strain evidence="12 13">B11</strain>
    </source>
</reference>
<dbReference type="Proteomes" id="UP001461341">
    <property type="component" value="Chromosome"/>
</dbReference>
<keyword evidence="7 11" id="KW-1133">Transmembrane helix</keyword>
<feature type="transmembrane region" description="Helical" evidence="11">
    <location>
        <begin position="330"/>
        <end position="350"/>
    </location>
</feature>
<comment type="function">
    <text evidence="9">Part of the ABC transporter complex LsrABCD involved in autoinducer 2 (AI-2) import. Probably responsible for the translocation of the substrate across the membrane.</text>
</comment>
<feature type="transmembrane region" description="Helical" evidence="11">
    <location>
        <begin position="20"/>
        <end position="41"/>
    </location>
</feature>
<keyword evidence="4" id="KW-1003">Cell membrane</keyword>
<keyword evidence="3" id="KW-0813">Transport</keyword>
<evidence type="ECO:0000256" key="2">
    <source>
        <dbReference type="ARBA" id="ARBA00011262"/>
    </source>
</evidence>
<dbReference type="CDD" id="cd06579">
    <property type="entry name" value="TM_PBP1_transp_AraH_like"/>
    <property type="match status" value="1"/>
</dbReference>
<dbReference type="Pfam" id="PF02653">
    <property type="entry name" value="BPD_transp_2"/>
    <property type="match status" value="1"/>
</dbReference>
<evidence type="ECO:0000256" key="4">
    <source>
        <dbReference type="ARBA" id="ARBA00022475"/>
    </source>
</evidence>